<proteinExistence type="predicted"/>
<dbReference type="Pfam" id="PF21858">
    <property type="entry name" value="DUF6914"/>
    <property type="match status" value="1"/>
</dbReference>
<dbReference type="HOGENOM" id="CLU_128341_0_0_1"/>
<dbReference type="GeneID" id="27348203"/>
<dbReference type="RefSeq" id="XP_016246089.1">
    <property type="nucleotide sequence ID" value="XM_016396233.1"/>
</dbReference>
<dbReference type="AlphaFoldDB" id="A0A0D2C3T1"/>
<name>A0A0D2C3T1_9EURO</name>
<evidence type="ECO:0000313" key="1">
    <source>
        <dbReference type="EMBL" id="KIW25873.1"/>
    </source>
</evidence>
<dbReference type="OrthoDB" id="4924482at2759"/>
<accession>A0A0D2C3T1</accession>
<sequence>MGGKARVMIAVHHRGKLSLGDNRKELGRSAYHWGILVQRKKPRGLDSNAYDATDGTLLDPLTGVDHNSNHDWRFRSKLGTEPMQSGQILVRITIGKVPPHITNARIEALLKAVPLPDKSATPRQSCVTWTMAAIEVMQKEGLAEAFDVNQFMDKALEVADEWIKNPVPGRIYNYTNRPQ</sequence>
<evidence type="ECO:0000313" key="2">
    <source>
        <dbReference type="Proteomes" id="UP000054466"/>
    </source>
</evidence>
<dbReference type="VEuPathDB" id="FungiDB:PV07_09009"/>
<reference evidence="1 2" key="1">
    <citation type="submission" date="2015-01" db="EMBL/GenBank/DDBJ databases">
        <title>The Genome Sequence of Cladophialophora immunda CBS83496.</title>
        <authorList>
            <consortium name="The Broad Institute Genomics Platform"/>
            <person name="Cuomo C."/>
            <person name="de Hoog S."/>
            <person name="Gorbushina A."/>
            <person name="Stielow B."/>
            <person name="Teixiera M."/>
            <person name="Abouelleil A."/>
            <person name="Chapman S.B."/>
            <person name="Priest M."/>
            <person name="Young S.K."/>
            <person name="Wortman J."/>
            <person name="Nusbaum C."/>
            <person name="Birren B."/>
        </authorList>
    </citation>
    <scope>NUCLEOTIDE SEQUENCE [LARGE SCALE GENOMIC DNA]</scope>
    <source>
        <strain evidence="1 2">CBS 83496</strain>
    </source>
</reference>
<gene>
    <name evidence="1" type="ORF">PV07_09009</name>
</gene>
<dbReference type="EMBL" id="KN847044">
    <property type="protein sequence ID" value="KIW25873.1"/>
    <property type="molecule type" value="Genomic_DNA"/>
</dbReference>
<protein>
    <submittedName>
        <fullName evidence="1">Uncharacterized protein</fullName>
    </submittedName>
</protein>
<dbReference type="InterPro" id="IPR054208">
    <property type="entry name" value="DUF6914"/>
</dbReference>
<dbReference type="Proteomes" id="UP000054466">
    <property type="component" value="Unassembled WGS sequence"/>
</dbReference>
<keyword evidence="2" id="KW-1185">Reference proteome</keyword>
<organism evidence="1 2">
    <name type="scientific">Cladophialophora immunda</name>
    <dbReference type="NCBI Taxonomy" id="569365"/>
    <lineage>
        <taxon>Eukaryota</taxon>
        <taxon>Fungi</taxon>
        <taxon>Dikarya</taxon>
        <taxon>Ascomycota</taxon>
        <taxon>Pezizomycotina</taxon>
        <taxon>Eurotiomycetes</taxon>
        <taxon>Chaetothyriomycetidae</taxon>
        <taxon>Chaetothyriales</taxon>
        <taxon>Herpotrichiellaceae</taxon>
        <taxon>Cladophialophora</taxon>
    </lineage>
</organism>